<organism evidence="1 2">
    <name type="scientific">Blastococcus mobilis</name>
    <dbReference type="NCBI Taxonomy" id="1938746"/>
    <lineage>
        <taxon>Bacteria</taxon>
        <taxon>Bacillati</taxon>
        <taxon>Actinomycetota</taxon>
        <taxon>Actinomycetes</taxon>
        <taxon>Geodermatophilales</taxon>
        <taxon>Geodermatophilaceae</taxon>
        <taxon>Blastococcus</taxon>
    </lineage>
</organism>
<evidence type="ECO:0000313" key="2">
    <source>
        <dbReference type="Proteomes" id="UP000198403"/>
    </source>
</evidence>
<gene>
    <name evidence="1" type="ORF">SAMN06272737_102128</name>
</gene>
<protein>
    <submittedName>
        <fullName evidence="1">Uncharacterized protein</fullName>
    </submittedName>
</protein>
<evidence type="ECO:0000313" key="1">
    <source>
        <dbReference type="EMBL" id="SNR29879.1"/>
    </source>
</evidence>
<name>A0A238V8L3_9ACTN</name>
<accession>A0A238V8L3</accession>
<dbReference type="AlphaFoldDB" id="A0A238V8L3"/>
<keyword evidence="2" id="KW-1185">Reference proteome</keyword>
<dbReference type="EMBL" id="FZNO01000002">
    <property type="protein sequence ID" value="SNR29879.1"/>
    <property type="molecule type" value="Genomic_DNA"/>
</dbReference>
<dbReference type="Proteomes" id="UP000198403">
    <property type="component" value="Unassembled WGS sequence"/>
</dbReference>
<reference evidence="1 2" key="1">
    <citation type="submission" date="2017-06" db="EMBL/GenBank/DDBJ databases">
        <authorList>
            <person name="Kim H.J."/>
            <person name="Triplett B.A."/>
        </authorList>
    </citation>
    <scope>NUCLEOTIDE SEQUENCE [LARGE SCALE GENOMIC DNA]</scope>
    <source>
        <strain evidence="1 2">DSM 44272</strain>
    </source>
</reference>
<sequence>METAVATPARFAAEAAVPFPLRDVDDLHDADLDGVLADRLVDAGLAAATAGELVDLLGRSAPAAMSAHTMGAQALPLAVL</sequence>
<dbReference type="RefSeq" id="WP_089334995.1">
    <property type="nucleotide sequence ID" value="NZ_FZNO01000002.1"/>
</dbReference>
<proteinExistence type="predicted"/>